<dbReference type="GO" id="GO:0010181">
    <property type="term" value="F:FMN binding"/>
    <property type="evidence" value="ECO:0007669"/>
    <property type="project" value="InterPro"/>
</dbReference>
<dbReference type="GO" id="GO:0005829">
    <property type="term" value="C:cytosol"/>
    <property type="evidence" value="ECO:0007669"/>
    <property type="project" value="TreeGrafter"/>
</dbReference>
<dbReference type="SUPFAM" id="SSF51395">
    <property type="entry name" value="FMN-linked oxidoreductases"/>
    <property type="match status" value="1"/>
</dbReference>
<comment type="caution">
    <text evidence="2">The sequence shown here is derived from an EMBL/GenBank/DDBJ whole genome shotgun (WGS) entry which is preliminary data.</text>
</comment>
<protein>
    <submittedName>
        <fullName evidence="2">2,4-dienoyl-CoA reductase-like NADH-dependent reductase (Old Yellow Enzyme family)</fullName>
    </submittedName>
</protein>
<dbReference type="PANTHER" id="PTHR22893">
    <property type="entry name" value="NADH OXIDOREDUCTASE-RELATED"/>
    <property type="match status" value="1"/>
</dbReference>
<dbReference type="Proteomes" id="UP000554520">
    <property type="component" value="Unassembled WGS sequence"/>
</dbReference>
<name>A0A839UHV7_9HYPH</name>
<gene>
    <name evidence="2" type="ORF">FHS21_004809</name>
</gene>
<dbReference type="Pfam" id="PF00724">
    <property type="entry name" value="Oxidored_FMN"/>
    <property type="match status" value="1"/>
</dbReference>
<evidence type="ECO:0000259" key="1">
    <source>
        <dbReference type="Pfam" id="PF00724"/>
    </source>
</evidence>
<organism evidence="2 3">
    <name type="scientific">Phyllobacterium trifolii</name>
    <dbReference type="NCBI Taxonomy" id="300193"/>
    <lineage>
        <taxon>Bacteria</taxon>
        <taxon>Pseudomonadati</taxon>
        <taxon>Pseudomonadota</taxon>
        <taxon>Alphaproteobacteria</taxon>
        <taxon>Hyphomicrobiales</taxon>
        <taxon>Phyllobacteriaceae</taxon>
        <taxon>Phyllobacterium</taxon>
    </lineage>
</organism>
<evidence type="ECO:0000313" key="2">
    <source>
        <dbReference type="EMBL" id="MBB3148362.1"/>
    </source>
</evidence>
<dbReference type="EMBL" id="JACHXN010000019">
    <property type="protein sequence ID" value="MBB3148362.1"/>
    <property type="molecule type" value="Genomic_DNA"/>
</dbReference>
<dbReference type="Gene3D" id="3.20.20.70">
    <property type="entry name" value="Aldolase class I"/>
    <property type="match status" value="1"/>
</dbReference>
<dbReference type="RefSeq" id="WP_281386138.1">
    <property type="nucleotide sequence ID" value="NZ_JACHXN010000019.1"/>
</dbReference>
<dbReference type="InterPro" id="IPR013785">
    <property type="entry name" value="Aldolase_TIM"/>
</dbReference>
<feature type="domain" description="NADH:flavin oxidoreductase/NADH oxidase N-terminal" evidence="1">
    <location>
        <begin position="4"/>
        <end position="105"/>
    </location>
</feature>
<dbReference type="AlphaFoldDB" id="A0A839UHV7"/>
<accession>A0A839UHV7</accession>
<evidence type="ECO:0000313" key="3">
    <source>
        <dbReference type="Proteomes" id="UP000554520"/>
    </source>
</evidence>
<sequence length="146" mass="15754">MATLFDPVQIGDLQLKNRIVMASLTRTRNFNERSPGPINVKHYVQRASAGLIITEATSVTPQGVGYPDTPGLWSDAQIAGWRSVTSAVHDAGGLIVPQLPAPRRRDQAGQAEDDVRDGEIVEFLSASGLIGTFPGLFKNSSCYIFV</sequence>
<dbReference type="GO" id="GO:0016491">
    <property type="term" value="F:oxidoreductase activity"/>
    <property type="evidence" value="ECO:0007669"/>
    <property type="project" value="InterPro"/>
</dbReference>
<proteinExistence type="predicted"/>
<dbReference type="InterPro" id="IPR001155">
    <property type="entry name" value="OxRdtase_FMN_N"/>
</dbReference>
<keyword evidence="3" id="KW-1185">Reference proteome</keyword>
<dbReference type="PANTHER" id="PTHR22893:SF98">
    <property type="entry name" value="OXIDOREDUCTASE"/>
    <property type="match status" value="1"/>
</dbReference>
<dbReference type="InterPro" id="IPR045247">
    <property type="entry name" value="Oye-like"/>
</dbReference>
<reference evidence="2 3" key="1">
    <citation type="submission" date="2020-08" db="EMBL/GenBank/DDBJ databases">
        <title>Genomic Encyclopedia of Type Strains, Phase III (KMG-III): the genomes of soil and plant-associated and newly described type strains.</title>
        <authorList>
            <person name="Whitman W."/>
        </authorList>
    </citation>
    <scope>NUCLEOTIDE SEQUENCE [LARGE SCALE GENOMIC DNA]</scope>
    <source>
        <strain evidence="2 3">CECT 7015</strain>
    </source>
</reference>